<gene>
    <name evidence="2" type="ordered locus">Os11g0182500</name>
    <name evidence="2" type="ORF">OSNPB_110182500</name>
</gene>
<evidence type="ECO:0000313" key="2">
    <source>
        <dbReference type="EMBL" id="BAT12960.1"/>
    </source>
</evidence>
<sequence>HILYILFISNKLNLTRTYGMHTPSMDQPAASNGDEAPRMEMCPSLYRAARSGRAEEVMALLLQQRPGDGAAAHRQVAEGCQEDGASVREESDDSWEEEQQGPRGGRGPPMPVAGGGEMAPWFALARG</sequence>
<dbReference type="AlphaFoldDB" id="A0A0P0XZP6"/>
<reference evidence="3" key="1">
    <citation type="journal article" date="2005" name="Nature">
        <title>The map-based sequence of the rice genome.</title>
        <authorList>
            <consortium name="International rice genome sequencing project (IRGSP)"/>
            <person name="Matsumoto T."/>
            <person name="Wu J."/>
            <person name="Kanamori H."/>
            <person name="Katayose Y."/>
            <person name="Fujisawa M."/>
            <person name="Namiki N."/>
            <person name="Mizuno H."/>
            <person name="Yamamoto K."/>
            <person name="Antonio B.A."/>
            <person name="Baba T."/>
            <person name="Sakata K."/>
            <person name="Nagamura Y."/>
            <person name="Aoki H."/>
            <person name="Arikawa K."/>
            <person name="Arita K."/>
            <person name="Bito T."/>
            <person name="Chiden Y."/>
            <person name="Fujitsuka N."/>
            <person name="Fukunaka R."/>
            <person name="Hamada M."/>
            <person name="Harada C."/>
            <person name="Hayashi A."/>
            <person name="Hijishita S."/>
            <person name="Honda M."/>
            <person name="Hosokawa S."/>
            <person name="Ichikawa Y."/>
            <person name="Idonuma A."/>
            <person name="Iijima M."/>
            <person name="Ikeda M."/>
            <person name="Ikeno M."/>
            <person name="Ito K."/>
            <person name="Ito S."/>
            <person name="Ito T."/>
            <person name="Ito Y."/>
            <person name="Ito Y."/>
            <person name="Iwabuchi A."/>
            <person name="Kamiya K."/>
            <person name="Karasawa W."/>
            <person name="Kurita K."/>
            <person name="Katagiri S."/>
            <person name="Kikuta A."/>
            <person name="Kobayashi H."/>
            <person name="Kobayashi N."/>
            <person name="Machita K."/>
            <person name="Maehara T."/>
            <person name="Masukawa M."/>
            <person name="Mizubayashi T."/>
            <person name="Mukai Y."/>
            <person name="Nagasaki H."/>
            <person name="Nagata Y."/>
            <person name="Naito S."/>
            <person name="Nakashima M."/>
            <person name="Nakama Y."/>
            <person name="Nakamichi Y."/>
            <person name="Nakamura M."/>
            <person name="Meguro A."/>
            <person name="Negishi M."/>
            <person name="Ohta I."/>
            <person name="Ohta T."/>
            <person name="Okamoto M."/>
            <person name="Ono N."/>
            <person name="Saji S."/>
            <person name="Sakaguchi M."/>
            <person name="Sakai K."/>
            <person name="Shibata M."/>
            <person name="Shimokawa T."/>
            <person name="Song J."/>
            <person name="Takazaki Y."/>
            <person name="Terasawa K."/>
            <person name="Tsugane M."/>
            <person name="Tsuji K."/>
            <person name="Ueda S."/>
            <person name="Waki K."/>
            <person name="Yamagata H."/>
            <person name="Yamamoto M."/>
            <person name="Yamamoto S."/>
            <person name="Yamane H."/>
            <person name="Yoshiki S."/>
            <person name="Yoshihara R."/>
            <person name="Yukawa K."/>
            <person name="Zhong H."/>
            <person name="Yano M."/>
            <person name="Yuan Q."/>
            <person name="Ouyang S."/>
            <person name="Liu J."/>
            <person name="Jones K.M."/>
            <person name="Gansberger K."/>
            <person name="Moffat K."/>
            <person name="Hill J."/>
            <person name="Bera J."/>
            <person name="Fadrosh D."/>
            <person name="Jin S."/>
            <person name="Johri S."/>
            <person name="Kim M."/>
            <person name="Overton L."/>
            <person name="Reardon M."/>
            <person name="Tsitrin T."/>
            <person name="Vuong H."/>
            <person name="Weaver B."/>
            <person name="Ciecko A."/>
            <person name="Tallon L."/>
            <person name="Jackson J."/>
            <person name="Pai G."/>
            <person name="Aken S.V."/>
            <person name="Utterback T."/>
            <person name="Reidmuller S."/>
            <person name="Feldblyum T."/>
            <person name="Hsiao J."/>
            <person name="Zismann V."/>
            <person name="Iobst S."/>
            <person name="de Vazeille A.R."/>
            <person name="Buell C.R."/>
            <person name="Ying K."/>
            <person name="Li Y."/>
            <person name="Lu T."/>
            <person name="Huang Y."/>
            <person name="Zhao Q."/>
            <person name="Feng Q."/>
            <person name="Zhang L."/>
            <person name="Zhu J."/>
            <person name="Weng Q."/>
            <person name="Mu J."/>
            <person name="Lu Y."/>
            <person name="Fan D."/>
            <person name="Liu Y."/>
            <person name="Guan J."/>
            <person name="Zhang Y."/>
            <person name="Yu S."/>
            <person name="Liu X."/>
            <person name="Zhang Y."/>
            <person name="Hong G."/>
            <person name="Han B."/>
            <person name="Choisne N."/>
            <person name="Demange N."/>
            <person name="Orjeda G."/>
            <person name="Samain S."/>
            <person name="Cattolico L."/>
            <person name="Pelletier E."/>
            <person name="Couloux A."/>
            <person name="Segurens B."/>
            <person name="Wincker P."/>
            <person name="D'Hont A."/>
            <person name="Scarpelli C."/>
            <person name="Weissenbach J."/>
            <person name="Salanoubat M."/>
            <person name="Quetier F."/>
            <person name="Yu Y."/>
            <person name="Kim H.R."/>
            <person name="Rambo T."/>
            <person name="Currie J."/>
            <person name="Collura K."/>
            <person name="Luo M."/>
            <person name="Yang T."/>
            <person name="Ammiraju J.S.S."/>
            <person name="Engler F."/>
            <person name="Soderlund C."/>
            <person name="Wing R.A."/>
            <person name="Palmer L.E."/>
            <person name="de la Bastide M."/>
            <person name="Spiegel L."/>
            <person name="Nascimento L."/>
            <person name="Zutavern T."/>
            <person name="O'Shaughnessy A."/>
            <person name="Dike S."/>
            <person name="Dedhia N."/>
            <person name="Preston R."/>
            <person name="Balija V."/>
            <person name="McCombie W.R."/>
            <person name="Chow T."/>
            <person name="Chen H."/>
            <person name="Chung M."/>
            <person name="Chen C."/>
            <person name="Shaw J."/>
            <person name="Wu H."/>
            <person name="Hsiao K."/>
            <person name="Chao Y."/>
            <person name="Chu M."/>
            <person name="Cheng C."/>
            <person name="Hour A."/>
            <person name="Lee P."/>
            <person name="Lin S."/>
            <person name="Lin Y."/>
            <person name="Liou J."/>
            <person name="Liu S."/>
            <person name="Hsing Y."/>
            <person name="Raghuvanshi S."/>
            <person name="Mohanty A."/>
            <person name="Bharti A.K."/>
            <person name="Gaur A."/>
            <person name="Gupta V."/>
            <person name="Kumar D."/>
            <person name="Ravi V."/>
            <person name="Vij S."/>
            <person name="Kapur A."/>
            <person name="Khurana P."/>
            <person name="Khurana P."/>
            <person name="Khurana J.P."/>
            <person name="Tyagi A.K."/>
            <person name="Gaikwad K."/>
            <person name="Singh A."/>
            <person name="Dalal V."/>
            <person name="Srivastava S."/>
            <person name="Dixit A."/>
            <person name="Pal A.K."/>
            <person name="Ghazi I.A."/>
            <person name="Yadav M."/>
            <person name="Pandit A."/>
            <person name="Bhargava A."/>
            <person name="Sureshbabu K."/>
            <person name="Batra K."/>
            <person name="Sharma T.R."/>
            <person name="Mohapatra T."/>
            <person name="Singh N.K."/>
            <person name="Messing J."/>
            <person name="Nelson A.B."/>
            <person name="Fuks G."/>
            <person name="Kavchok S."/>
            <person name="Keizer G."/>
            <person name="Linton E."/>
            <person name="Llaca V."/>
            <person name="Song R."/>
            <person name="Tanyolac B."/>
            <person name="Young S."/>
            <person name="Ho-Il K."/>
            <person name="Hahn J.H."/>
            <person name="Sangsakoo G."/>
            <person name="Vanavichit A."/>
            <person name="de Mattos Luiz.A.T."/>
            <person name="Zimmer P.D."/>
            <person name="Malone G."/>
            <person name="Dellagostin O."/>
            <person name="de Oliveira A.C."/>
            <person name="Bevan M."/>
            <person name="Bancroft I."/>
            <person name="Minx P."/>
            <person name="Cordum H."/>
            <person name="Wilson R."/>
            <person name="Cheng Z."/>
            <person name="Jin W."/>
            <person name="Jiang J."/>
            <person name="Leong S.A."/>
            <person name="Iwama H."/>
            <person name="Gojobori T."/>
            <person name="Itoh T."/>
            <person name="Niimura Y."/>
            <person name="Fujii Y."/>
            <person name="Habara T."/>
            <person name="Sakai H."/>
            <person name="Sato Y."/>
            <person name="Wilson G."/>
            <person name="Kumar K."/>
            <person name="McCouch S."/>
            <person name="Juretic N."/>
            <person name="Hoen D."/>
            <person name="Wright S."/>
            <person name="Bruskiewich R."/>
            <person name="Bureau T."/>
            <person name="Miyao A."/>
            <person name="Hirochika H."/>
            <person name="Nishikawa T."/>
            <person name="Kadowaki K."/>
            <person name="Sugiura M."/>
            <person name="Burr B."/>
            <person name="Sasaki T."/>
        </authorList>
    </citation>
    <scope>NUCLEOTIDE SEQUENCE [LARGE SCALE GENOMIC DNA]</scope>
    <source>
        <strain evidence="3">cv. Nipponbare</strain>
    </source>
</reference>
<feature type="non-terminal residue" evidence="2">
    <location>
        <position position="127"/>
    </location>
</feature>
<accession>A0A0P0XZP6</accession>
<feature type="compositionally biased region" description="Gly residues" evidence="1">
    <location>
        <begin position="102"/>
        <end position="117"/>
    </location>
</feature>
<evidence type="ECO:0000256" key="1">
    <source>
        <dbReference type="SAM" id="MobiDB-lite"/>
    </source>
</evidence>
<organism evidence="2 3">
    <name type="scientific">Oryza sativa subsp. japonica</name>
    <name type="common">Rice</name>
    <dbReference type="NCBI Taxonomy" id="39947"/>
    <lineage>
        <taxon>Eukaryota</taxon>
        <taxon>Viridiplantae</taxon>
        <taxon>Streptophyta</taxon>
        <taxon>Embryophyta</taxon>
        <taxon>Tracheophyta</taxon>
        <taxon>Spermatophyta</taxon>
        <taxon>Magnoliopsida</taxon>
        <taxon>Liliopsida</taxon>
        <taxon>Poales</taxon>
        <taxon>Poaceae</taxon>
        <taxon>BOP clade</taxon>
        <taxon>Oryzoideae</taxon>
        <taxon>Oryzeae</taxon>
        <taxon>Oryzinae</taxon>
        <taxon>Oryza</taxon>
        <taxon>Oryza sativa</taxon>
    </lineage>
</organism>
<name>A0A0P0XZP6_ORYSJ</name>
<dbReference type="Gramene" id="Os11t0182500-02">
    <property type="protein sequence ID" value="Os11t0182500-02"/>
    <property type="gene ID" value="Os11g0182500"/>
</dbReference>
<dbReference type="Proteomes" id="UP000059680">
    <property type="component" value="Chromosome 11"/>
</dbReference>
<proteinExistence type="predicted"/>
<reference evidence="2 3" key="3">
    <citation type="journal article" date="2013" name="Rice">
        <title>Improvement of the Oryza sativa Nipponbare reference genome using next generation sequence and optical map data.</title>
        <authorList>
            <person name="Kawahara Y."/>
            <person name="de la Bastide M."/>
            <person name="Hamilton J.P."/>
            <person name="Kanamori H."/>
            <person name="McCombie W.R."/>
            <person name="Ouyang S."/>
            <person name="Schwartz D.C."/>
            <person name="Tanaka T."/>
            <person name="Wu J."/>
            <person name="Zhou S."/>
            <person name="Childs K.L."/>
            <person name="Davidson R.M."/>
            <person name="Lin H."/>
            <person name="Quesada-Ocampo L."/>
            <person name="Vaillancourt B."/>
            <person name="Sakai H."/>
            <person name="Lee S.S."/>
            <person name="Kim J."/>
            <person name="Numa H."/>
            <person name="Itoh T."/>
            <person name="Buell C.R."/>
            <person name="Matsumoto T."/>
        </authorList>
    </citation>
    <scope>NUCLEOTIDE SEQUENCE [LARGE SCALE GENOMIC DNA]</scope>
    <source>
        <strain evidence="3">cv. Nipponbare</strain>
    </source>
</reference>
<reference evidence="2 3" key="2">
    <citation type="journal article" date="2013" name="Plant Cell Physiol.">
        <title>Rice Annotation Project Database (RAP-DB): an integrative and interactive database for rice genomics.</title>
        <authorList>
            <person name="Sakai H."/>
            <person name="Lee S.S."/>
            <person name="Tanaka T."/>
            <person name="Numa H."/>
            <person name="Kim J."/>
            <person name="Kawahara Y."/>
            <person name="Wakimoto H."/>
            <person name="Yang C.C."/>
            <person name="Iwamoto M."/>
            <person name="Abe T."/>
            <person name="Yamada Y."/>
            <person name="Muto A."/>
            <person name="Inokuchi H."/>
            <person name="Ikemura T."/>
            <person name="Matsumoto T."/>
            <person name="Sasaki T."/>
            <person name="Itoh T."/>
        </authorList>
    </citation>
    <scope>NUCLEOTIDE SEQUENCE [LARGE SCALE GENOMIC DNA]</scope>
    <source>
        <strain evidence="3">cv. Nipponbare</strain>
    </source>
</reference>
<dbReference type="EMBL" id="AP014967">
    <property type="protein sequence ID" value="BAT12960.1"/>
    <property type="molecule type" value="Genomic_DNA"/>
</dbReference>
<dbReference type="ExpressionAtlas" id="A0A0P0XZP6">
    <property type="expression patterns" value="baseline and differential"/>
</dbReference>
<keyword evidence="3" id="KW-1185">Reference proteome</keyword>
<evidence type="ECO:0000313" key="3">
    <source>
        <dbReference type="Proteomes" id="UP000059680"/>
    </source>
</evidence>
<protein>
    <submittedName>
        <fullName evidence="2">Os11g0182500 protein</fullName>
    </submittedName>
</protein>
<feature type="compositionally biased region" description="Acidic residues" evidence="1">
    <location>
        <begin position="90"/>
        <end position="99"/>
    </location>
</feature>
<feature type="region of interest" description="Disordered" evidence="1">
    <location>
        <begin position="68"/>
        <end position="127"/>
    </location>
</feature>